<dbReference type="CDD" id="cd00071">
    <property type="entry name" value="GMPK"/>
    <property type="match status" value="1"/>
</dbReference>
<keyword evidence="16" id="KW-1185">Reference proteome</keyword>
<feature type="domain" description="Guanylate kinase-like" evidence="14">
    <location>
        <begin position="24"/>
        <end position="205"/>
    </location>
</feature>
<comment type="function">
    <text evidence="1 13">Essential for recycling GMP and indirectly, cGMP.</text>
</comment>
<keyword evidence="9 13" id="KW-0418">Kinase</keyword>
<evidence type="ECO:0000256" key="4">
    <source>
        <dbReference type="ARBA" id="ARBA00012961"/>
    </source>
</evidence>
<dbReference type="SUPFAM" id="SSF52540">
    <property type="entry name" value="P-loop containing nucleoside triphosphate hydrolases"/>
    <property type="match status" value="1"/>
</dbReference>
<dbReference type="SMART" id="SM00072">
    <property type="entry name" value="GuKc"/>
    <property type="match status" value="1"/>
</dbReference>
<dbReference type="GO" id="GO:0004385">
    <property type="term" value="F:GMP kinase activity"/>
    <property type="evidence" value="ECO:0007669"/>
    <property type="project" value="UniProtKB-UniRule"/>
</dbReference>
<dbReference type="InterPro" id="IPR008144">
    <property type="entry name" value="Guanylate_kin-like_dom"/>
</dbReference>
<reference evidence="15 16" key="1">
    <citation type="submission" date="2019-02" db="EMBL/GenBank/DDBJ databases">
        <title>Deep-cultivation of Planctomycetes and their phenomic and genomic characterization uncovers novel biology.</title>
        <authorList>
            <person name="Wiegand S."/>
            <person name="Jogler M."/>
            <person name="Boedeker C."/>
            <person name="Pinto D."/>
            <person name="Vollmers J."/>
            <person name="Rivas-Marin E."/>
            <person name="Kohn T."/>
            <person name="Peeters S.H."/>
            <person name="Heuer A."/>
            <person name="Rast P."/>
            <person name="Oberbeckmann S."/>
            <person name="Bunk B."/>
            <person name="Jeske O."/>
            <person name="Meyerdierks A."/>
            <person name="Storesund J.E."/>
            <person name="Kallscheuer N."/>
            <person name="Luecker S."/>
            <person name="Lage O.M."/>
            <person name="Pohl T."/>
            <person name="Merkel B.J."/>
            <person name="Hornburger P."/>
            <person name="Mueller R.-W."/>
            <person name="Bruemmer F."/>
            <person name="Labrenz M."/>
            <person name="Spormann A.M."/>
            <person name="Op den Camp H."/>
            <person name="Overmann J."/>
            <person name="Amann R."/>
            <person name="Jetten M.S.M."/>
            <person name="Mascher T."/>
            <person name="Medema M.H."/>
            <person name="Devos D.P."/>
            <person name="Kaster A.-K."/>
            <person name="Ovreas L."/>
            <person name="Rohde M."/>
            <person name="Galperin M.Y."/>
            <person name="Jogler C."/>
        </authorList>
    </citation>
    <scope>NUCLEOTIDE SEQUENCE [LARGE SCALE GENOMIC DNA]</scope>
    <source>
        <strain evidence="15 16">V22</strain>
    </source>
</reference>
<dbReference type="AlphaFoldDB" id="A0A517TC58"/>
<accession>A0A517TC58</accession>
<protein>
    <recommendedName>
        <fullName evidence="5 13">Guanylate kinase</fullName>
        <ecNumber evidence="4 13">2.7.4.8</ecNumber>
    </recommendedName>
    <alternativeName>
        <fullName evidence="11 13">GMP kinase</fullName>
    </alternativeName>
</protein>
<dbReference type="GO" id="GO:0005829">
    <property type="term" value="C:cytosol"/>
    <property type="evidence" value="ECO:0007669"/>
    <property type="project" value="TreeGrafter"/>
</dbReference>
<evidence type="ECO:0000256" key="7">
    <source>
        <dbReference type="ARBA" id="ARBA00022679"/>
    </source>
</evidence>
<comment type="catalytic activity">
    <reaction evidence="12 13">
        <text>GMP + ATP = GDP + ADP</text>
        <dbReference type="Rhea" id="RHEA:20780"/>
        <dbReference type="ChEBI" id="CHEBI:30616"/>
        <dbReference type="ChEBI" id="CHEBI:58115"/>
        <dbReference type="ChEBI" id="CHEBI:58189"/>
        <dbReference type="ChEBI" id="CHEBI:456216"/>
        <dbReference type="EC" id="2.7.4.8"/>
    </reaction>
</comment>
<comment type="similarity">
    <text evidence="3 13">Belongs to the guanylate kinase family.</text>
</comment>
<evidence type="ECO:0000256" key="13">
    <source>
        <dbReference type="HAMAP-Rule" id="MF_00328"/>
    </source>
</evidence>
<keyword evidence="10 13" id="KW-0067">ATP-binding</keyword>
<gene>
    <name evidence="13 15" type="primary">gmk</name>
    <name evidence="15" type="ORF">V22_32200</name>
</gene>
<dbReference type="InterPro" id="IPR008145">
    <property type="entry name" value="GK/Ca_channel_bsu"/>
</dbReference>
<keyword evidence="6 13" id="KW-0963">Cytoplasm</keyword>
<dbReference type="EC" id="2.7.4.8" evidence="4 13"/>
<evidence type="ECO:0000256" key="11">
    <source>
        <dbReference type="ARBA" id="ARBA00030128"/>
    </source>
</evidence>
<evidence type="ECO:0000256" key="9">
    <source>
        <dbReference type="ARBA" id="ARBA00022777"/>
    </source>
</evidence>
<keyword evidence="7 13" id="KW-0808">Transferase</keyword>
<evidence type="ECO:0000256" key="1">
    <source>
        <dbReference type="ARBA" id="ARBA00003531"/>
    </source>
</evidence>
<sequence>MVRLSLNVGECMASSSARAESNGARVLVLSGPSGAGKTTVVNHLIDSSPVPLAKAISATTRPARPHEEDKRDYYFLELDEFLKRKAAGEFLETAEVHRSGHWYGTLKSEVDRAHDAGAWSLLEIDIEGARAVREKYPNCVFVFLRTSSLAEFEQRLRSRGTEAEEVIQRRLETAKKELAAADEYDFQVINDKVERAVGEIVGILQQHEAEIDAGSV</sequence>
<dbReference type="PANTHER" id="PTHR23117:SF13">
    <property type="entry name" value="GUANYLATE KINASE"/>
    <property type="match status" value="1"/>
</dbReference>
<dbReference type="Pfam" id="PF00625">
    <property type="entry name" value="Guanylate_kin"/>
    <property type="match status" value="1"/>
</dbReference>
<name>A0A517TC58_9PLAN</name>
<dbReference type="FunFam" id="3.30.63.10:FF:000005">
    <property type="entry name" value="Guanylate kinase"/>
    <property type="match status" value="1"/>
</dbReference>
<dbReference type="PROSITE" id="PS50052">
    <property type="entry name" value="GUANYLATE_KINASE_2"/>
    <property type="match status" value="1"/>
</dbReference>
<evidence type="ECO:0000313" key="16">
    <source>
        <dbReference type="Proteomes" id="UP000319976"/>
    </source>
</evidence>
<evidence type="ECO:0000256" key="8">
    <source>
        <dbReference type="ARBA" id="ARBA00022741"/>
    </source>
</evidence>
<evidence type="ECO:0000256" key="5">
    <source>
        <dbReference type="ARBA" id="ARBA00016296"/>
    </source>
</evidence>
<evidence type="ECO:0000259" key="14">
    <source>
        <dbReference type="PROSITE" id="PS50052"/>
    </source>
</evidence>
<dbReference type="Gene3D" id="3.40.50.300">
    <property type="entry name" value="P-loop containing nucleotide triphosphate hydrolases"/>
    <property type="match status" value="1"/>
</dbReference>
<dbReference type="HAMAP" id="MF_00328">
    <property type="entry name" value="Guanylate_kinase"/>
    <property type="match status" value="1"/>
</dbReference>
<dbReference type="InterPro" id="IPR027417">
    <property type="entry name" value="P-loop_NTPase"/>
</dbReference>
<feature type="binding site" evidence="13">
    <location>
        <begin position="31"/>
        <end position="38"/>
    </location>
    <ligand>
        <name>ATP</name>
        <dbReference type="ChEBI" id="CHEBI:30616"/>
    </ligand>
</feature>
<proteinExistence type="inferred from homology"/>
<evidence type="ECO:0000256" key="10">
    <source>
        <dbReference type="ARBA" id="ARBA00022840"/>
    </source>
</evidence>
<evidence type="ECO:0000256" key="2">
    <source>
        <dbReference type="ARBA" id="ARBA00004496"/>
    </source>
</evidence>
<evidence type="ECO:0000256" key="12">
    <source>
        <dbReference type="ARBA" id="ARBA00048594"/>
    </source>
</evidence>
<comment type="subcellular location">
    <subcellularLocation>
        <location evidence="2 13">Cytoplasm</location>
    </subcellularLocation>
</comment>
<keyword evidence="8 13" id="KW-0547">Nucleotide-binding</keyword>
<dbReference type="InterPro" id="IPR017665">
    <property type="entry name" value="Guanylate_kinase"/>
</dbReference>
<dbReference type="KEGG" id="chya:V22_32200"/>
<evidence type="ECO:0000313" key="15">
    <source>
        <dbReference type="EMBL" id="QDT65956.1"/>
    </source>
</evidence>
<dbReference type="NCBIfam" id="TIGR03263">
    <property type="entry name" value="guanyl_kin"/>
    <property type="match status" value="1"/>
</dbReference>
<dbReference type="Gene3D" id="3.30.63.10">
    <property type="entry name" value="Guanylate Kinase phosphate binding domain"/>
    <property type="match status" value="1"/>
</dbReference>
<dbReference type="PANTHER" id="PTHR23117">
    <property type="entry name" value="GUANYLATE KINASE-RELATED"/>
    <property type="match status" value="1"/>
</dbReference>
<organism evidence="15 16">
    <name type="scientific">Calycomorphotria hydatis</name>
    <dbReference type="NCBI Taxonomy" id="2528027"/>
    <lineage>
        <taxon>Bacteria</taxon>
        <taxon>Pseudomonadati</taxon>
        <taxon>Planctomycetota</taxon>
        <taxon>Planctomycetia</taxon>
        <taxon>Planctomycetales</taxon>
        <taxon>Planctomycetaceae</taxon>
        <taxon>Calycomorphotria</taxon>
    </lineage>
</organism>
<evidence type="ECO:0000256" key="3">
    <source>
        <dbReference type="ARBA" id="ARBA00005790"/>
    </source>
</evidence>
<evidence type="ECO:0000256" key="6">
    <source>
        <dbReference type="ARBA" id="ARBA00022490"/>
    </source>
</evidence>
<dbReference type="Proteomes" id="UP000319976">
    <property type="component" value="Chromosome"/>
</dbReference>
<dbReference type="GO" id="GO:0005524">
    <property type="term" value="F:ATP binding"/>
    <property type="evidence" value="ECO:0007669"/>
    <property type="project" value="UniProtKB-UniRule"/>
</dbReference>
<dbReference type="EMBL" id="CP036316">
    <property type="protein sequence ID" value="QDT65956.1"/>
    <property type="molecule type" value="Genomic_DNA"/>
</dbReference>